<dbReference type="EMBL" id="LSRX01001862">
    <property type="protein sequence ID" value="OLP77022.1"/>
    <property type="molecule type" value="Genomic_DNA"/>
</dbReference>
<feature type="region of interest" description="Disordered" evidence="1">
    <location>
        <begin position="760"/>
        <end position="802"/>
    </location>
</feature>
<dbReference type="OrthoDB" id="435588at2759"/>
<sequence length="1153" mass="129885">MSRLTGPARLLAMSWRGLQLDSPTGTRTLLHRLATSPLVRKSLPNAAAICAQYFSFRRQPQEGIGNFLVRETLVHEEFTEALIRLHEEKCGVSQELRDFGLPEESLEAWDWDDDSWTDGGWRWWEREDDDYDFDQRDPPAGGDAETAHDDPPGDPHEDRGDHADTTSPGRGPRGTTGSSPSNRGGDITTPAQKATSTTGLAGEALDELSLADSFILGVLRGWRLLQAAGLTAEEKRDILSSTKNSLDYETIAAALQNLWDDQLLGQRHRHLVEHQAHYTEHQDAFNVNYQDEWWQHEGSSWHDGYHLDGSYGDYGDGGWWYDEWDGDYEGQQAEAVVDPSENDDQVKDAQKAEAIAENLAMEANRTWTEAQRATQALRRDRGFGAVSLGKGSKNHGATKCFVCGGPHMARDCPDRRHPSFKGMKGKFGSYTMDMDDDYGYGYFIGKGKGGAKGKGKRAMWMDNQAWMKGKGKNRGTKSSSKDTNRSVNAYMTDYFIGGLEVSDSMELNSASANPEADTSHVGMLDCGATASAAPEAVVQGLISAILSKDKTARIELDQSARPYFRFGNGRQPLQFSLYTLPNPAEYYESHYASTSLVPVLIGMDFLGVTGVGMMIDFATGLAMMTKETQPRIFQLEANRKGHYTLDIVQYLTKGHHHMLELATVWFDMAHGERDPHEHELETAPTIDPEAEEILAAALKAKTAKAKPKMLYTPRKGAPANSTESLNHPTVKKMLDDLHALLGNTRGLEQGGVRALVRSGTHESHNSDNDGTRFFIHPSTDNSDERVMGGSSARGADSGLRERSGRVLRPAGVDANGLPLYMGKKVMAMVALMTAATTSLLTEAHLHGRDGVWEIACAPHSWLSQACEEHHLKPRRINLASGYDLYDASTWSRLTDLRRRYKPQRMWFSLPCTKWSQWSSVNYNTEEKRNKLETSRRRERRMLWFVNKFLKETLDEDPDVEIYYEWPWPCTGWRQQPLVDLSEDLHRRGLPWLDCRIDGCNYGMRNEATGQFVRKRWLVKTTDERFHRVFKAKICPGNHGQHCTLEGLETTKSAYYPWKMVQSIARHWQQQLVPERHLQLLEHKVDQPAAREEFLQMVDENAATSVLEEFQDDHLLSETDLEVFSLLSNSSEAMAREARAAKDYNYQTMENVLM</sequence>
<feature type="region of interest" description="Disordered" evidence="1">
    <location>
        <begin position="130"/>
        <end position="195"/>
    </location>
</feature>
<feature type="compositionally biased region" description="Basic and acidic residues" evidence="1">
    <location>
        <begin position="760"/>
        <end position="770"/>
    </location>
</feature>
<dbReference type="Proteomes" id="UP000186817">
    <property type="component" value="Unassembled WGS sequence"/>
</dbReference>
<dbReference type="AlphaFoldDB" id="A0A1Q9C282"/>
<comment type="caution">
    <text evidence="2">The sequence shown here is derived from an EMBL/GenBank/DDBJ whole genome shotgun (WGS) entry which is preliminary data.</text>
</comment>
<evidence type="ECO:0000256" key="1">
    <source>
        <dbReference type="SAM" id="MobiDB-lite"/>
    </source>
</evidence>
<evidence type="ECO:0000313" key="3">
    <source>
        <dbReference type="Proteomes" id="UP000186817"/>
    </source>
</evidence>
<reference evidence="2 3" key="1">
    <citation type="submission" date="2016-02" db="EMBL/GenBank/DDBJ databases">
        <title>Genome analysis of coral dinoflagellate symbionts highlights evolutionary adaptations to a symbiotic lifestyle.</title>
        <authorList>
            <person name="Aranda M."/>
            <person name="Li Y."/>
            <person name="Liew Y.J."/>
            <person name="Baumgarten S."/>
            <person name="Simakov O."/>
            <person name="Wilson M."/>
            <person name="Piel J."/>
            <person name="Ashoor H."/>
            <person name="Bougouffa S."/>
            <person name="Bajic V.B."/>
            <person name="Ryu T."/>
            <person name="Ravasi T."/>
            <person name="Bayer T."/>
            <person name="Micklem G."/>
            <person name="Kim H."/>
            <person name="Bhak J."/>
            <person name="Lajeunesse T.C."/>
            <person name="Voolstra C.R."/>
        </authorList>
    </citation>
    <scope>NUCLEOTIDE SEQUENCE [LARGE SCALE GENOMIC DNA]</scope>
    <source>
        <strain evidence="2 3">CCMP2467</strain>
    </source>
</reference>
<feature type="compositionally biased region" description="Low complexity" evidence="1">
    <location>
        <begin position="165"/>
        <end position="181"/>
    </location>
</feature>
<name>A0A1Q9C282_SYMMI</name>
<keyword evidence="3" id="KW-1185">Reference proteome</keyword>
<accession>A0A1Q9C282</accession>
<feature type="compositionally biased region" description="Basic and acidic residues" evidence="1">
    <location>
        <begin position="145"/>
        <end position="164"/>
    </location>
</feature>
<proteinExistence type="predicted"/>
<gene>
    <name evidence="2" type="ORF">AK812_SmicGene42961</name>
</gene>
<organism evidence="2 3">
    <name type="scientific">Symbiodinium microadriaticum</name>
    <name type="common">Dinoflagellate</name>
    <name type="synonym">Zooxanthella microadriatica</name>
    <dbReference type="NCBI Taxonomy" id="2951"/>
    <lineage>
        <taxon>Eukaryota</taxon>
        <taxon>Sar</taxon>
        <taxon>Alveolata</taxon>
        <taxon>Dinophyceae</taxon>
        <taxon>Suessiales</taxon>
        <taxon>Symbiodiniaceae</taxon>
        <taxon>Symbiodinium</taxon>
    </lineage>
</organism>
<evidence type="ECO:0000313" key="2">
    <source>
        <dbReference type="EMBL" id="OLP77022.1"/>
    </source>
</evidence>
<protein>
    <submittedName>
        <fullName evidence="2">Uncharacterized protein</fullName>
    </submittedName>
</protein>